<keyword evidence="3" id="KW-1185">Reference proteome</keyword>
<evidence type="ECO:0000313" key="2">
    <source>
        <dbReference type="EMBL" id="KAF9693322.1"/>
    </source>
</evidence>
<proteinExistence type="predicted"/>
<dbReference type="Gene3D" id="2.60.120.260">
    <property type="entry name" value="Galactose-binding domain-like"/>
    <property type="match status" value="1"/>
</dbReference>
<gene>
    <name evidence="2" type="ORF">EKO04_008618</name>
</gene>
<organism evidence="2 3">
    <name type="scientific">Ascochyta lentis</name>
    <dbReference type="NCBI Taxonomy" id="205686"/>
    <lineage>
        <taxon>Eukaryota</taxon>
        <taxon>Fungi</taxon>
        <taxon>Dikarya</taxon>
        <taxon>Ascomycota</taxon>
        <taxon>Pezizomycotina</taxon>
        <taxon>Dothideomycetes</taxon>
        <taxon>Pleosporomycetidae</taxon>
        <taxon>Pleosporales</taxon>
        <taxon>Pleosporineae</taxon>
        <taxon>Didymellaceae</taxon>
        <taxon>Ascochyta</taxon>
    </lineage>
</organism>
<reference evidence="2" key="1">
    <citation type="submission" date="2018-12" db="EMBL/GenBank/DDBJ databases">
        <authorList>
            <person name="Syme R.A."/>
            <person name="Farfan-Caceres L."/>
            <person name="Lichtenzveig J."/>
        </authorList>
    </citation>
    <scope>NUCLEOTIDE SEQUENCE</scope>
    <source>
        <strain evidence="2">Al4</strain>
    </source>
</reference>
<accession>A0A8H7MHD7</accession>
<comment type="caution">
    <text evidence="2">The sequence shown here is derived from an EMBL/GenBank/DDBJ whole genome shotgun (WGS) entry which is preliminary data.</text>
</comment>
<evidence type="ECO:0000313" key="3">
    <source>
        <dbReference type="Proteomes" id="UP000651452"/>
    </source>
</evidence>
<protein>
    <recommendedName>
        <fullName evidence="4">F5/8 type C domain-containing protein</fullName>
    </recommendedName>
</protein>
<dbReference type="Proteomes" id="UP000651452">
    <property type="component" value="Unassembled WGS sequence"/>
</dbReference>
<name>A0A8H7MHD7_9PLEO</name>
<dbReference type="EMBL" id="RZGK01000016">
    <property type="protein sequence ID" value="KAF9693322.1"/>
    <property type="molecule type" value="Genomic_DNA"/>
</dbReference>
<dbReference type="OrthoDB" id="5211809at2759"/>
<reference evidence="2" key="2">
    <citation type="submission" date="2020-09" db="EMBL/GenBank/DDBJ databases">
        <title>Reference genome assembly for Australian Ascochyta lentis isolate Al4.</title>
        <authorList>
            <person name="Lee R.C."/>
            <person name="Farfan-Caceres L.M."/>
            <person name="Debler J.W."/>
            <person name="Williams A.H."/>
            <person name="Henares B.M."/>
        </authorList>
    </citation>
    <scope>NUCLEOTIDE SEQUENCE</scope>
    <source>
        <strain evidence="2">Al4</strain>
    </source>
</reference>
<feature type="region of interest" description="Disordered" evidence="1">
    <location>
        <begin position="1"/>
        <end position="23"/>
    </location>
</feature>
<dbReference type="AlphaFoldDB" id="A0A8H7MHD7"/>
<evidence type="ECO:0008006" key="4">
    <source>
        <dbReference type="Google" id="ProtNLM"/>
    </source>
</evidence>
<sequence>MTFDDTQEPPRINKVVQTRRPPPKVGLTRNIAPRARASSANATPIQYWIAAVNDGKNPSNPLPPEYWSSYAGENSPQNSTLTLTWNATVSLNGTRMILFADQPEAENIGVPPPASWSMEYLADDGSWVGIDSTYPTTITEDPAEIEFAQVDTKSVRALLVASGINGQFGGVAVKEWEVLATRAS</sequence>
<evidence type="ECO:0000256" key="1">
    <source>
        <dbReference type="SAM" id="MobiDB-lite"/>
    </source>
</evidence>